<keyword evidence="3" id="KW-0808">Transferase</keyword>
<keyword evidence="1" id="KW-0596">Phosphopantetheine</keyword>
<dbReference type="SMART" id="SM00827">
    <property type="entry name" value="PKS_AT"/>
    <property type="match status" value="1"/>
</dbReference>
<feature type="domain" description="Carrier" evidence="4">
    <location>
        <begin position="1636"/>
        <end position="1711"/>
    </location>
</feature>
<evidence type="ECO:0000256" key="1">
    <source>
        <dbReference type="ARBA" id="ARBA00022450"/>
    </source>
</evidence>
<dbReference type="SMART" id="SM00823">
    <property type="entry name" value="PKS_PP"/>
    <property type="match status" value="3"/>
</dbReference>
<dbReference type="Gene3D" id="3.90.1150.10">
    <property type="entry name" value="Aspartate Aminotransferase, domain 1"/>
    <property type="match status" value="1"/>
</dbReference>
<dbReference type="InterPro" id="IPR020841">
    <property type="entry name" value="PKS_Beta-ketoAc_synthase_dom"/>
</dbReference>
<dbReference type="Proteomes" id="UP000664317">
    <property type="component" value="Unassembled WGS sequence"/>
</dbReference>
<accession>A0ABS3C593</accession>
<dbReference type="SUPFAM" id="SSF52151">
    <property type="entry name" value="FabD/lysophospholipase-like"/>
    <property type="match status" value="1"/>
</dbReference>
<dbReference type="Gene3D" id="3.40.47.10">
    <property type="match status" value="1"/>
</dbReference>
<dbReference type="RefSeq" id="WP_206577532.1">
    <property type="nucleotide sequence ID" value="NZ_JAFKCT010000002.1"/>
</dbReference>
<dbReference type="InterPro" id="IPR014031">
    <property type="entry name" value="Ketoacyl_synth_C"/>
</dbReference>
<comment type="caution">
    <text evidence="6">The sequence shown here is derived from an EMBL/GenBank/DDBJ whole genome shotgun (WGS) entry which is preliminary data.</text>
</comment>
<proteinExistence type="predicted"/>
<protein>
    <submittedName>
        <fullName evidence="6">Amino acid adenylation domain-containing protein</fullName>
    </submittedName>
</protein>
<dbReference type="InterPro" id="IPR018201">
    <property type="entry name" value="Ketoacyl_synth_AS"/>
</dbReference>
<dbReference type="SUPFAM" id="SSF55048">
    <property type="entry name" value="Probable ACP-binding domain of malonyl-CoA ACP transacylase"/>
    <property type="match status" value="1"/>
</dbReference>
<feature type="domain" description="Carrier" evidence="4">
    <location>
        <begin position="1516"/>
        <end position="1591"/>
    </location>
</feature>
<dbReference type="CDD" id="cd05930">
    <property type="entry name" value="A_NRPS"/>
    <property type="match status" value="1"/>
</dbReference>
<dbReference type="Pfam" id="PF16197">
    <property type="entry name" value="KAsynt_C_assoc"/>
    <property type="match status" value="1"/>
</dbReference>
<dbReference type="SMART" id="SM00825">
    <property type="entry name" value="PKS_KS"/>
    <property type="match status" value="1"/>
</dbReference>
<gene>
    <name evidence="6" type="ORF">J0A68_07325</name>
</gene>
<dbReference type="InterPro" id="IPR015422">
    <property type="entry name" value="PyrdxlP-dep_Trfase_small"/>
</dbReference>
<reference evidence="6 7" key="1">
    <citation type="submission" date="2021-03" db="EMBL/GenBank/DDBJ databases">
        <title>novel species isolated from a fishpond in China.</title>
        <authorList>
            <person name="Lu H."/>
            <person name="Cai Z."/>
        </authorList>
    </citation>
    <scope>NUCLEOTIDE SEQUENCE [LARGE SCALE GENOMIC DNA]</scope>
    <source>
        <strain evidence="6 7">H41</strain>
    </source>
</reference>
<sequence length="2258" mass="246114">MESSASFESQHVFSKVEQAFRLFPGEVALVFGDEAITYAELERRVSTLRQLILYKVPGEKLIAVSCTRSIQTVVNILAALAADKAYLPIDFDLPADRIQKIVSETQLRFGLPGSVHESFDSLGITDISESLPSQTDVANERAEKAYILFTSGSTGVPKGIAIPHAAVTNFVEWQNSTSQSGPGFNTLQFAKLTFDVSVQEIFCTLSTGGTLFLAENSTLKDPLLLLEFVEKNAINRIFFPFIALQGLCNAANSYGIFPKSLKEIMTAGEQLKVSLAVRKFFGKMDCVLYNQYGPTETTVIITELRLDGNPDRWEDLPSIGKAIAGHELILVDETGKLVTDTGVVGEIYISGPGLALGYFNNPALTAEKFVKIGFEGLPQRRYFKTGDLAEWTSRGELRFKSRIDDQIKISGFRVELSDIEANVSNIEGIDENVVITDHYSDGEIFLKLFYISADSTLTQEVIRRKLEKVLPEYMIPAQFIKVDLFPKTSSGKVDRKALAKSQVAGTSSKAESKLEETKDIEQIVRKIWAQVLGVDDFAADSNFFNLGGRSILAQKLSLEISEKLGMRFPVAFAYQYPTLKSQLSYLTEASKQSSEAGKIQQNQSSRQSKDVAVIAMAGKFPKANSIGEFWEMIKSKGEGITFFDKDEIDPLIRAEAEEPNYVKARGIVDGVENFDAEYFGINPKLAAIMDPQQRLFMEICHEALEKAGWIANRPEYKIGVFGGTNYNTYFNKNIVFDQELLDVFGAIPILSMNEKDYLTSRTAFQLNLKGPAVSVYSACSTSLLAVAQAVESIRSGQCVAALAGGASVTFPVRSGQVHEEGAIFSHDGHCKPFDASGTGTVFCDGAGVVLLKSYEQAVADGDPIFAVVKGVAVNNDGSEKASFTSPSVLGQADVIKTAMADAGVRASDIGMIEAHGTATPIGDPIEIEGLKLAFGEAAPLQSCSISSVKSNVGHLTAAAGIAGLIKAICALNERVLPASRGYERPNPEINFEQSPFYVQKDTAPWMTDGKRVAGVSSFGFGGTNVHVIVEEFDSAEKKKKTSDYSDHLISFSAKKEKSLALYAADLRRWVSSRSDLDLASLSQNLLKRNAPFGFQQSFCVSSKRELLDKLQAVADGETRAIQRLGEFGRPVFLFPGQGAQYIEMGKTLYESNKVFKSAFDECCGEFDSYLPTSLKQEIFSGSAETLANTLYTQPAIFTVCYSLSVMLMDMGIQPEAVCGHSIGEYVAAHFAGVFSLQDAIKVVAYRGKLISELPGGNMLSVRSKTDIVLELLPQQLSLAAHNSPNLCVVSGPVCAIADFKTVLDGYGIASQILKTSHAFHSAMMDGALEDFAKVIASVKLQSPKLPLMSTQTGKWLTDQEAKSVDYWTGHIRNAVLFNDAAATLLEEMPDAYFVEVGPGNVLNSLMQQQPNGKNHPIVHSLSRTDSGSENAYMIEQLGIARAKGALIDLDLIFKFSDFEFLDIPTYAFDKKLCWNQNGANFNPAFRKSAGQSLGNRVVEAPLSSGKFAKEEGNGELRHFAKLKTMLESASGISISENDLDSSFFELGLDSLILTQFTFSLKKEFGVQVSFRQLNDTHNTPKSILDLLDESLSPEEKANKAQSAPKVRTVEVEDIVNASDLARETSQEEGDLSAIKLQNFNKIKALLEAAAGVSISEENLDSSFFELGLDSLILTQFVFSLKKEFGVQVSFKQLNDSLNTPKSILDYLEAIRPSDAKLSQENRKGFPSGEASMHHLKNQLESITQQVRKIETGHSEEHASQMGLDLGRLTSGMAEGSATGQGASPVAETSQKAADFLADFGLEFTRKTMKSKQHSLRMNGGLGNPSFVNGYPAIDSSDVSYKIVSDRFAGATMHDVDGNRYLDWMGGKGVNILGNNPSLVGEALKKHITMAGDSGSIASQVEALGKTIRSLAGVEQFALYATEYEAKQCAFSLAQSVSDRKVLVTFSKSCQDCDRSGSAVDTADSKGELVLEYGSQQALETISKRASQIAAVWFSPIQKNNPGFVSLDFLKRLRALTASLGICLIMDETLTGFRVHPGGFQQLVGVTGDLTVYGTMENSGLQLTILGGKAKWFGLIGENSVKEVNGSESNALGFCGSQIRQPLPLAAAQAVLREIAEKSPEIQENLTGMTRRLVTGINDIFDRFGVAYRAFAFKSIWRIAAVSKFSHSDMLFAMLRSEGVNIHERGFCYMTDVHWAGDIDLTLQKIESVLTTLIENEVIDGDLPDLEEVLMDIKNPPFPGAKIGFDENGNPMWIKPPKK</sequence>
<dbReference type="Pfam" id="PF00698">
    <property type="entry name" value="Acyl_transf_1"/>
    <property type="match status" value="1"/>
</dbReference>
<dbReference type="InterPro" id="IPR016036">
    <property type="entry name" value="Malonyl_transacylase_ACP-bd"/>
</dbReference>
<dbReference type="InterPro" id="IPR009081">
    <property type="entry name" value="PP-bd_ACP"/>
</dbReference>
<dbReference type="InterPro" id="IPR020845">
    <property type="entry name" value="AMP-binding_CS"/>
</dbReference>
<dbReference type="InterPro" id="IPR000873">
    <property type="entry name" value="AMP-dep_synth/lig_dom"/>
</dbReference>
<dbReference type="InterPro" id="IPR036736">
    <property type="entry name" value="ACP-like_sf"/>
</dbReference>
<dbReference type="InterPro" id="IPR010071">
    <property type="entry name" value="AA_adenyl_dom"/>
</dbReference>
<dbReference type="SUPFAM" id="SSF47336">
    <property type="entry name" value="ACP-like"/>
    <property type="match status" value="3"/>
</dbReference>
<dbReference type="NCBIfam" id="TIGR01733">
    <property type="entry name" value="AA-adenyl-dom"/>
    <property type="match status" value="1"/>
</dbReference>
<dbReference type="InterPro" id="IPR014030">
    <property type="entry name" value="Ketoacyl_synth_N"/>
</dbReference>
<evidence type="ECO:0000259" key="5">
    <source>
        <dbReference type="PROSITE" id="PS52004"/>
    </source>
</evidence>
<dbReference type="InterPro" id="IPR020806">
    <property type="entry name" value="PKS_PP-bd"/>
</dbReference>
<dbReference type="InterPro" id="IPR050091">
    <property type="entry name" value="PKS_NRPS_Biosynth_Enz"/>
</dbReference>
<dbReference type="Gene3D" id="1.10.1200.10">
    <property type="entry name" value="ACP-like"/>
    <property type="match status" value="3"/>
</dbReference>
<dbReference type="InterPro" id="IPR016039">
    <property type="entry name" value="Thiolase-like"/>
</dbReference>
<dbReference type="SUPFAM" id="SSF53901">
    <property type="entry name" value="Thiolase-like"/>
    <property type="match status" value="1"/>
</dbReference>
<dbReference type="CDD" id="cd00833">
    <property type="entry name" value="PKS"/>
    <property type="match status" value="1"/>
</dbReference>
<dbReference type="Pfam" id="PF00550">
    <property type="entry name" value="PP-binding"/>
    <property type="match status" value="3"/>
</dbReference>
<dbReference type="SUPFAM" id="SSF53383">
    <property type="entry name" value="PLP-dependent transferases"/>
    <property type="match status" value="1"/>
</dbReference>
<dbReference type="PROSITE" id="PS52004">
    <property type="entry name" value="KS3_2"/>
    <property type="match status" value="1"/>
</dbReference>
<evidence type="ECO:0000256" key="3">
    <source>
        <dbReference type="ARBA" id="ARBA00022679"/>
    </source>
</evidence>
<feature type="domain" description="Ketosynthase family 3 (KS3)" evidence="5">
    <location>
        <begin position="608"/>
        <end position="1031"/>
    </location>
</feature>
<dbReference type="Gene3D" id="3.40.640.10">
    <property type="entry name" value="Type I PLP-dependent aspartate aminotransferase-like (Major domain)"/>
    <property type="match status" value="1"/>
</dbReference>
<dbReference type="InterPro" id="IPR032821">
    <property type="entry name" value="PKS_assoc"/>
</dbReference>
<keyword evidence="7" id="KW-1185">Reference proteome</keyword>
<dbReference type="SUPFAM" id="SSF56801">
    <property type="entry name" value="Acetyl-CoA synthetase-like"/>
    <property type="match status" value="1"/>
</dbReference>
<dbReference type="Gene3D" id="3.30.70.3290">
    <property type="match status" value="1"/>
</dbReference>
<dbReference type="Gene3D" id="3.40.366.10">
    <property type="entry name" value="Malonyl-Coenzyme A Acyl Carrier Protein, domain 2"/>
    <property type="match status" value="1"/>
</dbReference>
<evidence type="ECO:0000313" key="6">
    <source>
        <dbReference type="EMBL" id="MBN7810759.1"/>
    </source>
</evidence>
<dbReference type="PROSITE" id="PS00606">
    <property type="entry name" value="KS3_1"/>
    <property type="match status" value="1"/>
</dbReference>
<dbReference type="PROSITE" id="PS50075">
    <property type="entry name" value="CARRIER"/>
    <property type="match status" value="3"/>
</dbReference>
<dbReference type="InterPro" id="IPR001227">
    <property type="entry name" value="Ac_transferase_dom_sf"/>
</dbReference>
<dbReference type="Pfam" id="PF00109">
    <property type="entry name" value="ketoacyl-synt"/>
    <property type="match status" value="1"/>
</dbReference>
<dbReference type="PANTHER" id="PTHR43775:SF51">
    <property type="entry name" value="INACTIVE PHENOLPHTHIOCEROL SYNTHESIS POLYKETIDE SYNTHASE TYPE I PKS1-RELATED"/>
    <property type="match status" value="1"/>
</dbReference>
<dbReference type="EMBL" id="JAFKCT010000002">
    <property type="protein sequence ID" value="MBN7810759.1"/>
    <property type="molecule type" value="Genomic_DNA"/>
</dbReference>
<dbReference type="Pfam" id="PF00501">
    <property type="entry name" value="AMP-binding"/>
    <property type="match status" value="1"/>
</dbReference>
<dbReference type="InterPro" id="IPR016035">
    <property type="entry name" value="Acyl_Trfase/lysoPLipase"/>
</dbReference>
<evidence type="ECO:0000313" key="7">
    <source>
        <dbReference type="Proteomes" id="UP000664317"/>
    </source>
</evidence>
<evidence type="ECO:0000256" key="2">
    <source>
        <dbReference type="ARBA" id="ARBA00022553"/>
    </source>
</evidence>
<dbReference type="InterPro" id="IPR045851">
    <property type="entry name" value="AMP-bd_C_sf"/>
</dbReference>
<feature type="domain" description="Carrier" evidence="4">
    <location>
        <begin position="515"/>
        <end position="590"/>
    </location>
</feature>
<dbReference type="PROSITE" id="PS00455">
    <property type="entry name" value="AMP_BINDING"/>
    <property type="match status" value="1"/>
</dbReference>
<evidence type="ECO:0000259" key="4">
    <source>
        <dbReference type="PROSITE" id="PS50075"/>
    </source>
</evidence>
<dbReference type="InterPro" id="IPR014043">
    <property type="entry name" value="Acyl_transferase_dom"/>
</dbReference>
<organism evidence="6 7">
    <name type="scientific">Algoriphagus oliviformis</name>
    <dbReference type="NCBI Taxonomy" id="2811231"/>
    <lineage>
        <taxon>Bacteria</taxon>
        <taxon>Pseudomonadati</taxon>
        <taxon>Bacteroidota</taxon>
        <taxon>Cytophagia</taxon>
        <taxon>Cytophagales</taxon>
        <taxon>Cyclobacteriaceae</taxon>
        <taxon>Algoriphagus</taxon>
    </lineage>
</organism>
<name>A0ABS3C593_9BACT</name>
<dbReference type="InterPro" id="IPR015421">
    <property type="entry name" value="PyrdxlP-dep_Trfase_major"/>
</dbReference>
<dbReference type="PANTHER" id="PTHR43775">
    <property type="entry name" value="FATTY ACID SYNTHASE"/>
    <property type="match status" value="1"/>
</dbReference>
<dbReference type="InterPro" id="IPR042099">
    <property type="entry name" value="ANL_N_sf"/>
</dbReference>
<dbReference type="Gene3D" id="3.30.300.30">
    <property type="match status" value="1"/>
</dbReference>
<dbReference type="Gene3D" id="3.40.50.12780">
    <property type="entry name" value="N-terminal domain of ligase-like"/>
    <property type="match status" value="1"/>
</dbReference>
<keyword evidence="2" id="KW-0597">Phosphoprotein</keyword>
<dbReference type="InterPro" id="IPR015424">
    <property type="entry name" value="PyrdxlP-dep_Trfase"/>
</dbReference>
<dbReference type="Pfam" id="PF02801">
    <property type="entry name" value="Ketoacyl-synt_C"/>
    <property type="match status" value="1"/>
</dbReference>